<evidence type="ECO:0000259" key="6">
    <source>
        <dbReference type="Pfam" id="PF20209"/>
    </source>
</evidence>
<feature type="compositionally biased region" description="Basic residues" evidence="2">
    <location>
        <begin position="56"/>
        <end position="75"/>
    </location>
</feature>
<dbReference type="GO" id="GO:0005524">
    <property type="term" value="F:ATP binding"/>
    <property type="evidence" value="ECO:0007669"/>
    <property type="project" value="UniProtKB-KW"/>
</dbReference>
<keyword evidence="1" id="KW-0547">Nucleotide-binding</keyword>
<dbReference type="OrthoDB" id="2287865at2759"/>
<keyword evidence="1" id="KW-0067">ATP-binding</keyword>
<name>A0A0B7NNE4_9FUNG</name>
<dbReference type="InterPro" id="IPR027785">
    <property type="entry name" value="UvrD-like_helicase_C"/>
</dbReference>
<dbReference type="InterPro" id="IPR027417">
    <property type="entry name" value="P-loop_NTPase"/>
</dbReference>
<dbReference type="EC" id="5.6.2.3" evidence="1"/>
<feature type="region of interest" description="Disordered" evidence="2">
    <location>
        <begin position="42"/>
        <end position="167"/>
    </location>
</feature>
<keyword evidence="1" id="KW-0347">Helicase</keyword>
<dbReference type="Pfam" id="PF05970">
    <property type="entry name" value="PIF1"/>
    <property type="match status" value="1"/>
</dbReference>
<evidence type="ECO:0000259" key="5">
    <source>
        <dbReference type="Pfam" id="PF14214"/>
    </source>
</evidence>
<dbReference type="Gene3D" id="3.60.10.10">
    <property type="entry name" value="Endonuclease/exonuclease/phosphatase"/>
    <property type="match status" value="1"/>
</dbReference>
<dbReference type="Gene3D" id="3.40.50.300">
    <property type="entry name" value="P-loop containing nucleotide triphosphate hydrolases"/>
    <property type="match status" value="2"/>
</dbReference>
<dbReference type="PANTHER" id="PTHR47642:SF5">
    <property type="entry name" value="ATP-DEPENDENT DNA HELICASE"/>
    <property type="match status" value="1"/>
</dbReference>
<dbReference type="Pfam" id="PF20209">
    <property type="entry name" value="DUF6570"/>
    <property type="match status" value="1"/>
</dbReference>
<feature type="domain" description="Helitron helicase-like" evidence="5">
    <location>
        <begin position="563"/>
        <end position="731"/>
    </location>
</feature>
<dbReference type="GO" id="GO:0043139">
    <property type="term" value="F:5'-3' DNA helicase activity"/>
    <property type="evidence" value="ECO:0007669"/>
    <property type="project" value="UniProtKB-EC"/>
</dbReference>
<dbReference type="Proteomes" id="UP000054107">
    <property type="component" value="Unassembled WGS sequence"/>
</dbReference>
<feature type="compositionally biased region" description="Basic and acidic residues" evidence="2">
    <location>
        <begin position="82"/>
        <end position="167"/>
    </location>
</feature>
<dbReference type="GO" id="GO:0016887">
    <property type="term" value="F:ATP hydrolysis activity"/>
    <property type="evidence" value="ECO:0007669"/>
    <property type="project" value="RHEA"/>
</dbReference>
<proteinExistence type="inferred from homology"/>
<evidence type="ECO:0000313" key="8">
    <source>
        <dbReference type="Proteomes" id="UP000054107"/>
    </source>
</evidence>
<gene>
    <name evidence="7" type="primary">PARPA_11334.1 scaffold 43735</name>
</gene>
<dbReference type="CDD" id="cd18809">
    <property type="entry name" value="SF1_C_RecD"/>
    <property type="match status" value="1"/>
</dbReference>
<dbReference type="STRING" id="35722.A0A0B7NNE4"/>
<dbReference type="InterPro" id="IPR036691">
    <property type="entry name" value="Endo/exonu/phosph_ase_sf"/>
</dbReference>
<comment type="similarity">
    <text evidence="1">Belongs to the helicase family.</text>
</comment>
<feature type="domain" description="DUF6570" evidence="6">
    <location>
        <begin position="284"/>
        <end position="414"/>
    </location>
</feature>
<reference evidence="7 8" key="1">
    <citation type="submission" date="2014-09" db="EMBL/GenBank/DDBJ databases">
        <authorList>
            <person name="Ellenberger Sabrina"/>
        </authorList>
    </citation>
    <scope>NUCLEOTIDE SEQUENCE [LARGE SCALE GENOMIC DNA]</scope>
    <source>
        <strain evidence="7 8">CBS 412.66</strain>
    </source>
</reference>
<dbReference type="Pfam" id="PF13538">
    <property type="entry name" value="UvrD_C_2"/>
    <property type="match status" value="1"/>
</dbReference>
<dbReference type="PANTHER" id="PTHR47642">
    <property type="entry name" value="ATP-DEPENDENT DNA HELICASE"/>
    <property type="match status" value="1"/>
</dbReference>
<feature type="domain" description="DNA helicase Pif1-like DEAD-box helicase" evidence="3">
    <location>
        <begin position="1325"/>
        <end position="1520"/>
    </location>
</feature>
<dbReference type="SUPFAM" id="SSF56219">
    <property type="entry name" value="DNase I-like"/>
    <property type="match status" value="1"/>
</dbReference>
<comment type="catalytic activity">
    <reaction evidence="1">
        <text>ATP + H2O = ADP + phosphate + H(+)</text>
        <dbReference type="Rhea" id="RHEA:13065"/>
        <dbReference type="ChEBI" id="CHEBI:15377"/>
        <dbReference type="ChEBI" id="CHEBI:15378"/>
        <dbReference type="ChEBI" id="CHEBI:30616"/>
        <dbReference type="ChEBI" id="CHEBI:43474"/>
        <dbReference type="ChEBI" id="CHEBI:456216"/>
        <dbReference type="EC" id="5.6.2.3"/>
    </reaction>
</comment>
<dbReference type="InterPro" id="IPR025476">
    <property type="entry name" value="Helitron_helicase-like"/>
</dbReference>
<keyword evidence="1" id="KW-0234">DNA repair</keyword>
<dbReference type="GO" id="GO:0006310">
    <property type="term" value="P:DNA recombination"/>
    <property type="evidence" value="ECO:0007669"/>
    <property type="project" value="UniProtKB-KW"/>
</dbReference>
<accession>A0A0B7NNE4</accession>
<dbReference type="InterPro" id="IPR010285">
    <property type="entry name" value="DNA_helicase_pif1-like_DEAD"/>
</dbReference>
<dbReference type="GO" id="GO:0006281">
    <property type="term" value="P:DNA repair"/>
    <property type="evidence" value="ECO:0007669"/>
    <property type="project" value="UniProtKB-KW"/>
</dbReference>
<evidence type="ECO:0000313" key="7">
    <source>
        <dbReference type="EMBL" id="CEP17045.1"/>
    </source>
</evidence>
<keyword evidence="1" id="KW-0233">DNA recombination</keyword>
<dbReference type="Pfam" id="PF14214">
    <property type="entry name" value="Helitron_like_N"/>
    <property type="match status" value="1"/>
</dbReference>
<evidence type="ECO:0000259" key="4">
    <source>
        <dbReference type="Pfam" id="PF13538"/>
    </source>
</evidence>
<keyword evidence="8" id="KW-1185">Reference proteome</keyword>
<comment type="cofactor">
    <cofactor evidence="1">
        <name>Mg(2+)</name>
        <dbReference type="ChEBI" id="CHEBI:18420"/>
    </cofactor>
</comment>
<dbReference type="SUPFAM" id="SSF52540">
    <property type="entry name" value="P-loop containing nucleoside triphosphate hydrolases"/>
    <property type="match status" value="2"/>
</dbReference>
<dbReference type="EMBL" id="LN733547">
    <property type="protein sequence ID" value="CEP17045.1"/>
    <property type="molecule type" value="Genomic_DNA"/>
</dbReference>
<evidence type="ECO:0000256" key="1">
    <source>
        <dbReference type="RuleBase" id="RU363044"/>
    </source>
</evidence>
<dbReference type="InterPro" id="IPR046700">
    <property type="entry name" value="DUF6570"/>
</dbReference>
<protein>
    <recommendedName>
        <fullName evidence="1">ATP-dependent DNA helicase</fullName>
        <ecNumber evidence="1">5.6.2.3</ecNumber>
    </recommendedName>
</protein>
<dbReference type="InterPro" id="IPR051055">
    <property type="entry name" value="PIF1_helicase"/>
</dbReference>
<keyword evidence="1" id="KW-0227">DNA damage</keyword>
<sequence length="1981" mass="225470">MTSSDEDASQVNRRVRRRLAINENSLLIQLTGQVPNLELSNRTTTRQQYNQEYYLRHRRASPRPRGRPRGSRTRTRSGSVNRSERGRERRAQGVRETPRRRATETEARGERAAETEARSERAVETEARGERAAETESRGGRAAEIGPREERADETQRRNRPPELRPRDSILHVADYTRPATNTRRNDELHLGWETVRSTFEKKIREGPIVICYCCGGLFFKKSISTVRKEKMAEDWQCTTNVIESAFWAITSGHISIAETDPINHMQSTEKGHFCFTCKDSLKKNKIPTLALTCGLAFPRKENYLEELTRLEERMVSARHIFQSIWTLQGNRGQYRSRGGIVNAPVNVDTTVQVLPRPLTDSHIIHVSLARKLEYRKDYIKGNVSPLKIWRAAEHLQQMPLYQDYDITLDTEWMRVITNEIEQFNTDVNGNNYASNSSINFANIANTETSDINASDTNPVDETTGTAPNFAPPVQPDVQPVNPGGQETIIINDNEQIRLAPAEGNRPLSILVDKDTDFLAFPKIYVVQRFDRRVAERIDCILFMDRKYQLLKLRSNMNTVLRKKTNTGDIDGQSRPYTAADVSDHSRVNQLLSKDQAYRTFQGIRSSSEYWKNEKKNVLAMIRQFGIPTLFITVSAAESKWNEFLCMLKKVVDNEGTLPTEEQMESLSYEEKARLIQSDPSTCAQYFDHRFRELKKTWLSSYGPFNGFEMIEYFFRVEFQHRGSPHIHMLVWLDDAPTYDANASGLDNEVEVCRFIDNLISCSRDWDGSIHTQNVAESSEDTWTELMRRQTHRHSRSCQRKRGNNWICRFNIPFFPMQDTRILRPYDDEDDAANENIRLAPSSMTFSGFLNAAGITSIDDYILALRTTIKRPKLFIKRLPNAIVINNYSSKIISTMKSNMDIQFILDPYACCSYIADYINKADRGMSEALNEVYTKCREDNNSTAFDMLKSLSSVYYNASEISAQEAVYNLLGLRMVASSTTTVFIPTSKPEERMHILKNQFELLRLPSDSLDIFMPGMVEHYMNRPDSLEAINLAQFAAYYAYSKSQPPQNSSFVNPEDPEGIMSEIDDEMNDTNAPIDAALVQDGLDNSRNVDGGRPGQVFRLKNNDGFIKRRKKSKIIRYYKFDVENTPEDYFRTLLMLYHPWRNEQNELIDVDCIDKFNGLRDSVMESKLEFCKLDDNALDDYLESLLNERMMDEDAAEDDEGLDTNPHGFENYDRENDFNRYTLDVDDSDQGDHHRTVNMDEELNLASANHGTGTGATYAEKILLPSRLTNECYYQLLALLNAKQRSYLYHIMNHIRYNKEMTVHPMFSNSTVSQSTFKPFYHFVTGGAGTGKSLLIKALHECLARHFDIGRERDMSTPSVLLCAPTGKAAFNISGQTIHNAFTIPVEQFGYTRGLSALSASVSHSMAVTLKDLQVVIIDEISMVGQVLLEKIDKRLRDMFCTTMPFGGKSLIVLGDLLQIPPVMATTLFSRTIANPNGFAALFNQQIWSLFSVHKLSQIMRQRDDAAFAQALNNMAKGEDATSTSFDRVTGRSGNTHAIETLYASVANNESAESIKNMNLLRQLHLKVAGYYMLVVNLNTADGLVNGATGHLRKIDYGSNNGIRKPLRVWVEFDDEATGKVLRQSQRALRRSSNVPDMWTMIERITSLIAKDTRNHLQLYRTQFPMVPAEAITVHKSQGSTYTNVLVNQFKTKLHRSMLYVACSRATSAAGLTLIYPDNRFKPTAPLDITSDLAIEIASQPERYIALYFTALSERHENERFTQIISHNIQSLRAHINQVVNDQTYLLSDILLFSETWTLPNGESYQIPGFTLASRIDGPLDVGPSAVGSCCFVSNRLASQISATSSRMFVRQNSSVSISTVTVLDTLYCSIYASPNALIHLILEALTFAVSSTDVQFYVIAGDFNVRFDRYTEYRTQMIIQFLRAKNIRSSLPADIESTTKDSTFIDNIFTNRPPRSSGRYLSLTSTHEPLWLVI</sequence>
<evidence type="ECO:0000259" key="3">
    <source>
        <dbReference type="Pfam" id="PF05970"/>
    </source>
</evidence>
<feature type="compositionally biased region" description="Polar residues" evidence="2">
    <location>
        <begin position="42"/>
        <end position="51"/>
    </location>
</feature>
<evidence type="ECO:0000256" key="2">
    <source>
        <dbReference type="SAM" id="MobiDB-lite"/>
    </source>
</evidence>
<keyword evidence="1" id="KW-0378">Hydrolase</keyword>
<feature type="domain" description="UvrD-like helicase C-terminal" evidence="4">
    <location>
        <begin position="1675"/>
        <end position="1718"/>
    </location>
</feature>
<dbReference type="GO" id="GO:0000723">
    <property type="term" value="P:telomere maintenance"/>
    <property type="evidence" value="ECO:0007669"/>
    <property type="project" value="InterPro"/>
</dbReference>
<organism evidence="7 8">
    <name type="scientific">Parasitella parasitica</name>
    <dbReference type="NCBI Taxonomy" id="35722"/>
    <lineage>
        <taxon>Eukaryota</taxon>
        <taxon>Fungi</taxon>
        <taxon>Fungi incertae sedis</taxon>
        <taxon>Mucoromycota</taxon>
        <taxon>Mucoromycotina</taxon>
        <taxon>Mucoromycetes</taxon>
        <taxon>Mucorales</taxon>
        <taxon>Mucorineae</taxon>
        <taxon>Mucoraceae</taxon>
        <taxon>Parasitella</taxon>
    </lineage>
</organism>